<sequence>MQQFFTQRTHSFGDLSDVSYNTVQVLLKLQDLDVSKVLGSKRIIRSNFNTSLDLLQWKHKKDTSVSLENVYICAFSLDFYFDFCARRSLLDIDCVNTKTTIQ</sequence>
<dbReference type="AlphaFoldDB" id="A0A2G5EJP3"/>
<evidence type="ECO:0000313" key="1">
    <source>
        <dbReference type="EMBL" id="PIA55978.1"/>
    </source>
</evidence>
<dbReference type="InParanoid" id="A0A2G5EJP3"/>
<keyword evidence="2" id="KW-1185">Reference proteome</keyword>
<reference evidence="1 2" key="1">
    <citation type="submission" date="2017-09" db="EMBL/GenBank/DDBJ databases">
        <title>WGS assembly of Aquilegia coerulea Goldsmith.</title>
        <authorList>
            <person name="Hodges S."/>
            <person name="Kramer E."/>
            <person name="Nordborg M."/>
            <person name="Tomkins J."/>
            <person name="Borevitz J."/>
            <person name="Derieg N."/>
            <person name="Yan J."/>
            <person name="Mihaltcheva S."/>
            <person name="Hayes R.D."/>
            <person name="Rokhsar D."/>
        </authorList>
    </citation>
    <scope>NUCLEOTIDE SEQUENCE [LARGE SCALE GENOMIC DNA]</scope>
    <source>
        <strain evidence="2">cv. Goldsmith</strain>
    </source>
</reference>
<organism evidence="1 2">
    <name type="scientific">Aquilegia coerulea</name>
    <name type="common">Rocky mountain columbine</name>
    <dbReference type="NCBI Taxonomy" id="218851"/>
    <lineage>
        <taxon>Eukaryota</taxon>
        <taxon>Viridiplantae</taxon>
        <taxon>Streptophyta</taxon>
        <taxon>Embryophyta</taxon>
        <taxon>Tracheophyta</taxon>
        <taxon>Spermatophyta</taxon>
        <taxon>Magnoliopsida</taxon>
        <taxon>Ranunculales</taxon>
        <taxon>Ranunculaceae</taxon>
        <taxon>Thalictroideae</taxon>
        <taxon>Aquilegia</taxon>
    </lineage>
</organism>
<proteinExistence type="predicted"/>
<gene>
    <name evidence="1" type="ORF">AQUCO_00700356v1</name>
</gene>
<evidence type="ECO:0000313" key="2">
    <source>
        <dbReference type="Proteomes" id="UP000230069"/>
    </source>
</evidence>
<accession>A0A2G5EJP3</accession>
<dbReference type="EMBL" id="KZ305024">
    <property type="protein sequence ID" value="PIA55978.1"/>
    <property type="molecule type" value="Genomic_DNA"/>
</dbReference>
<name>A0A2G5EJP3_AQUCA</name>
<dbReference type="Proteomes" id="UP000230069">
    <property type="component" value="Unassembled WGS sequence"/>
</dbReference>
<protein>
    <submittedName>
        <fullName evidence="1">Uncharacterized protein</fullName>
    </submittedName>
</protein>